<evidence type="ECO:0000256" key="1">
    <source>
        <dbReference type="SAM" id="MobiDB-lite"/>
    </source>
</evidence>
<feature type="region of interest" description="Disordered" evidence="1">
    <location>
        <begin position="45"/>
        <end position="68"/>
    </location>
</feature>
<dbReference type="AlphaFoldDB" id="A0AAV3RZX3"/>
<gene>
    <name evidence="2" type="ORF">LIER_34584</name>
</gene>
<name>A0AAV3RZX3_LITER</name>
<reference evidence="2 3" key="1">
    <citation type="submission" date="2024-01" db="EMBL/GenBank/DDBJ databases">
        <title>The complete chloroplast genome sequence of Lithospermum erythrorhizon: insights into the phylogenetic relationship among Boraginaceae species and the maternal lineages of purple gromwells.</title>
        <authorList>
            <person name="Okada T."/>
            <person name="Watanabe K."/>
        </authorList>
    </citation>
    <scope>NUCLEOTIDE SEQUENCE [LARGE SCALE GENOMIC DNA]</scope>
</reference>
<protein>
    <submittedName>
        <fullName evidence="2">Uncharacterized protein</fullName>
    </submittedName>
</protein>
<comment type="caution">
    <text evidence="2">The sequence shown here is derived from an EMBL/GenBank/DDBJ whole genome shotgun (WGS) entry which is preliminary data.</text>
</comment>
<evidence type="ECO:0000313" key="3">
    <source>
        <dbReference type="Proteomes" id="UP001454036"/>
    </source>
</evidence>
<keyword evidence="3" id="KW-1185">Reference proteome</keyword>
<sequence>MPFSNRLDSVLKPDGIESDSLSFTSQAEVPNIGGHRISLWESEESYDMLSRLSPPPPPVNKPTVKISKKRCRKDQLEIRTVRKGEEEDNSLRERENQKRPVPHKKVDEIPFNPANREQAFRVGTKLDGSHREELISLIREFEDVFEGAPKICQE</sequence>
<dbReference type="Proteomes" id="UP001454036">
    <property type="component" value="Unassembled WGS sequence"/>
</dbReference>
<evidence type="ECO:0000313" key="2">
    <source>
        <dbReference type="EMBL" id="GAA0187296.1"/>
    </source>
</evidence>
<feature type="region of interest" description="Disordered" evidence="1">
    <location>
        <begin position="80"/>
        <end position="116"/>
    </location>
</feature>
<feature type="compositionally biased region" description="Basic and acidic residues" evidence="1">
    <location>
        <begin position="80"/>
        <end position="108"/>
    </location>
</feature>
<proteinExistence type="predicted"/>
<dbReference type="EMBL" id="BAABME010014576">
    <property type="protein sequence ID" value="GAA0187296.1"/>
    <property type="molecule type" value="Genomic_DNA"/>
</dbReference>
<accession>A0AAV3RZX3</accession>
<organism evidence="2 3">
    <name type="scientific">Lithospermum erythrorhizon</name>
    <name type="common">Purple gromwell</name>
    <name type="synonym">Lithospermum officinale var. erythrorhizon</name>
    <dbReference type="NCBI Taxonomy" id="34254"/>
    <lineage>
        <taxon>Eukaryota</taxon>
        <taxon>Viridiplantae</taxon>
        <taxon>Streptophyta</taxon>
        <taxon>Embryophyta</taxon>
        <taxon>Tracheophyta</taxon>
        <taxon>Spermatophyta</taxon>
        <taxon>Magnoliopsida</taxon>
        <taxon>eudicotyledons</taxon>
        <taxon>Gunneridae</taxon>
        <taxon>Pentapetalae</taxon>
        <taxon>asterids</taxon>
        <taxon>lamiids</taxon>
        <taxon>Boraginales</taxon>
        <taxon>Boraginaceae</taxon>
        <taxon>Boraginoideae</taxon>
        <taxon>Lithospermeae</taxon>
        <taxon>Lithospermum</taxon>
    </lineage>
</organism>